<dbReference type="Gene3D" id="3.40.50.11690">
    <property type="entry name" value="Cell division protein FtsQ/DivIB"/>
    <property type="match status" value="1"/>
</dbReference>
<dbReference type="InterPro" id="IPR034746">
    <property type="entry name" value="POTRA"/>
</dbReference>
<dbReference type="SMART" id="SM00842">
    <property type="entry name" value="FtsA"/>
    <property type="match status" value="1"/>
</dbReference>
<dbReference type="InterPro" id="IPR020823">
    <property type="entry name" value="Cell_div_FtsA"/>
</dbReference>
<evidence type="ECO:0000256" key="7">
    <source>
        <dbReference type="ARBA" id="ARBA00023306"/>
    </source>
</evidence>
<accession>U2YIT2</accession>
<keyword evidence="5 8" id="KW-1133">Transmembrane helix</keyword>
<comment type="caution">
    <text evidence="11">The sequence shown here is derived from an EMBL/GenBank/DDBJ whole genome shotgun (WGS) entry which is preliminary data.</text>
</comment>
<dbReference type="EMBL" id="BATB01000005">
    <property type="protein sequence ID" value="GAD54691.1"/>
    <property type="molecule type" value="Genomic_DNA"/>
</dbReference>
<keyword evidence="2 8" id="KW-1003">Cell membrane</keyword>
<dbReference type="HAMAP" id="MF_02033">
    <property type="entry name" value="FtsA"/>
    <property type="match status" value="1"/>
</dbReference>
<evidence type="ECO:0000313" key="12">
    <source>
        <dbReference type="Proteomes" id="UP000016566"/>
    </source>
</evidence>
<dbReference type="InterPro" id="IPR045335">
    <property type="entry name" value="FtsQ_C_sf"/>
</dbReference>
<gene>
    <name evidence="9" type="primary">ftsA</name>
    <name evidence="8" type="synonym">ftsQ</name>
    <name evidence="11" type="ORF">MBELCI_0743</name>
</gene>
<dbReference type="InterPro" id="IPR003494">
    <property type="entry name" value="SHS2_FtsA"/>
</dbReference>
<dbReference type="InterPro" id="IPR026579">
    <property type="entry name" value="FtsQ"/>
</dbReference>
<dbReference type="Pfam" id="PF02491">
    <property type="entry name" value="SHS2_FTSA"/>
    <property type="match status" value="1"/>
</dbReference>
<reference evidence="11" key="1">
    <citation type="journal article" date="2013" name="Genome Announc.">
        <title>Draft Genome Sequence of Loktanella cinnabarina LL-001T, Isolated from Deep-Sea Floor Sediment.</title>
        <authorList>
            <person name="Nishi S."/>
            <person name="Tsubouchi T."/>
            <person name="Takaki Y."/>
            <person name="Koyanagi R."/>
            <person name="Satoh N."/>
            <person name="Maruyama T."/>
            <person name="Hatada Y."/>
        </authorList>
    </citation>
    <scope>NUCLEOTIDE SEQUENCE [LARGE SCALE GENOMIC DNA]</scope>
    <source>
        <strain evidence="11">LL-001</strain>
    </source>
</reference>
<dbReference type="PROSITE" id="PS51779">
    <property type="entry name" value="POTRA"/>
    <property type="match status" value="1"/>
</dbReference>
<evidence type="ECO:0000256" key="6">
    <source>
        <dbReference type="ARBA" id="ARBA00023136"/>
    </source>
</evidence>
<keyword evidence="3 8" id="KW-0132">Cell division</keyword>
<proteinExistence type="inferred from homology"/>
<dbReference type="CDD" id="cd24048">
    <property type="entry name" value="ASKHA_NBD_FtsA"/>
    <property type="match status" value="1"/>
</dbReference>
<dbReference type="InterPro" id="IPR050696">
    <property type="entry name" value="FtsA/MreB"/>
</dbReference>
<comment type="subcellular location">
    <subcellularLocation>
        <location evidence="8">Cell inner membrane</location>
        <topology evidence="8">Single-pass type II membrane protein</topology>
    </subcellularLocation>
    <subcellularLocation>
        <location evidence="9">Cell membrane</location>
        <topology evidence="9">Peripheral membrane protein</topology>
        <orientation evidence="9">Cytoplasmic side</orientation>
    </subcellularLocation>
    <subcellularLocation>
        <location evidence="1">Membrane</location>
    </subcellularLocation>
    <text evidence="8">Localizes to the division septum.</text>
    <text evidence="9">Localizes to the Z ring in an FtsZ-dependent manner. Targeted to the membrane through a conserved C-terminal amphipathic helix.</text>
</comment>
<evidence type="ECO:0000256" key="8">
    <source>
        <dbReference type="HAMAP-Rule" id="MF_00911"/>
    </source>
</evidence>
<keyword evidence="4 8" id="KW-0812">Transmembrane</keyword>
<dbReference type="InterPro" id="IPR043129">
    <property type="entry name" value="ATPase_NBD"/>
</dbReference>
<evidence type="ECO:0000256" key="4">
    <source>
        <dbReference type="ARBA" id="ARBA00022692"/>
    </source>
</evidence>
<evidence type="ECO:0000256" key="1">
    <source>
        <dbReference type="ARBA" id="ARBA00004370"/>
    </source>
</evidence>
<dbReference type="GO" id="GO:0009898">
    <property type="term" value="C:cytoplasmic side of plasma membrane"/>
    <property type="evidence" value="ECO:0007669"/>
    <property type="project" value="UniProtKB-UniRule"/>
</dbReference>
<dbReference type="PANTHER" id="PTHR32432">
    <property type="entry name" value="CELL DIVISION PROTEIN FTSA-RELATED"/>
    <property type="match status" value="1"/>
</dbReference>
<dbReference type="GO" id="GO:0032153">
    <property type="term" value="C:cell division site"/>
    <property type="evidence" value="ECO:0007669"/>
    <property type="project" value="UniProtKB-UniRule"/>
</dbReference>
<dbReference type="eggNOG" id="COG1589">
    <property type="taxonomic scope" value="Bacteria"/>
</dbReference>
<dbReference type="STRING" id="1337093.MBELCI_0743"/>
<name>U2YIT2_9RHOB</name>
<sequence>MRSLTSLFRRQPQYGMRRDPAPTRWGYRYQRLMLTPAFRIGLRFGLPLVLVAAVGGIWFGQQDNRTAFAAQVDRLKAMVQQRPEFMVGAVEIEGAEPALAAAIKAFLPEKMPVSSFDLDLPEIRSRIRELTAVADATVRVRPGGTLEVAVTQRVPVAVWRYVDGLRLVDAEGVMTGMIPARSDRADLPLIAGDGAREKIDEALALFAAAAPVAPRIRGLVRMGERRWDLVLDRDQRILLPAEAPVKALERVMALDEAEEILARDIAAVDIRNEDRPTIRLTEQALVRLRRVSETNKKRGGNKMGQLYQTQRAMRHMRKAAMQRGVIAILDVGTSKIACLVLRFDGDAPALEGVGSMAGQSNFRIIGAATTRSRGVSFGEVAAMAETERAIRTAVQAAQKMAGVRVDHVIATLSGARPRSYGLDGEVEVEEGQVTDGDIGRVLAACEMPDYGDGREVLHAQPVNFALDHRSGLADPRGQIGQRLTTDMHLLTVDATAIENLLYCIKRCDLEVAGIASSAYVSGVSSLVEDEQELGAACIDMGGGSTGISVFIRKHMIYADSVRMGGDHVTSDISMGLQVPMATAERIKTFYGGVVATGMDDREMIEIGGDTGDWEHDRRTVSRAELIGIMRPRVEEILEEVRQRLDAAGFEHLPSQQIVLTGGGSQIPGLDGLATRILGQQVRLGRPLRVQGLPQAATGPAFAGSVGLCLFAAHPQDEWWDFEVPAERHSARSFKRAFKWFKDNW</sequence>
<dbReference type="eggNOG" id="COG0849">
    <property type="taxonomic scope" value="Bacteria"/>
</dbReference>
<dbReference type="Pfam" id="PF14450">
    <property type="entry name" value="FtsA"/>
    <property type="match status" value="1"/>
</dbReference>
<dbReference type="HAMAP" id="MF_00911">
    <property type="entry name" value="FtsQ_subfam"/>
    <property type="match status" value="1"/>
</dbReference>
<dbReference type="Gene3D" id="3.30.420.40">
    <property type="match status" value="1"/>
</dbReference>
<comment type="subunit">
    <text evidence="9">Self-interacts. Interacts with FtsZ.</text>
</comment>
<evidence type="ECO:0000313" key="11">
    <source>
        <dbReference type="EMBL" id="GAD54691.1"/>
    </source>
</evidence>
<dbReference type="NCBIfam" id="TIGR01174">
    <property type="entry name" value="ftsA"/>
    <property type="match status" value="1"/>
</dbReference>
<comment type="similarity">
    <text evidence="8">Belongs to the FtsQ/DivIB family. FtsQ subfamily.</text>
</comment>
<keyword evidence="8" id="KW-0997">Cell inner membrane</keyword>
<dbReference type="InterPro" id="IPR005548">
    <property type="entry name" value="Cell_div_FtsQ/DivIB_C"/>
</dbReference>
<feature type="domain" description="POTRA" evidence="10">
    <location>
        <begin position="85"/>
        <end position="153"/>
    </location>
</feature>
<keyword evidence="12" id="KW-1185">Reference proteome</keyword>
<dbReference type="GO" id="GO:0090529">
    <property type="term" value="P:cell septum assembly"/>
    <property type="evidence" value="ECO:0007669"/>
    <property type="project" value="InterPro"/>
</dbReference>
<organism evidence="11 12">
    <name type="scientific">Limimaricola cinnabarinus LL-001</name>
    <dbReference type="NCBI Taxonomy" id="1337093"/>
    <lineage>
        <taxon>Bacteria</taxon>
        <taxon>Pseudomonadati</taxon>
        <taxon>Pseudomonadota</taxon>
        <taxon>Alphaproteobacteria</taxon>
        <taxon>Rhodobacterales</taxon>
        <taxon>Paracoccaceae</taxon>
        <taxon>Limimaricola</taxon>
    </lineage>
</organism>
<keyword evidence="7 8" id="KW-0131">Cell cycle</keyword>
<evidence type="ECO:0000256" key="5">
    <source>
        <dbReference type="ARBA" id="ARBA00022989"/>
    </source>
</evidence>
<dbReference type="GO" id="GO:0043093">
    <property type="term" value="P:FtsZ-dependent cytokinesis"/>
    <property type="evidence" value="ECO:0007669"/>
    <property type="project" value="UniProtKB-UniRule"/>
</dbReference>
<dbReference type="AlphaFoldDB" id="U2YIT2"/>
<protein>
    <recommendedName>
        <fullName evidence="8 9">Multifunctional fusion protein</fullName>
    </recommendedName>
    <domain>
        <recommendedName>
            <fullName evidence="8">Cell division protein FtsQ</fullName>
        </recommendedName>
    </domain>
    <domain>
        <recommendedName>
            <fullName evidence="9">Cell division protein FtsA</fullName>
        </recommendedName>
    </domain>
</protein>
<comment type="function">
    <text evidence="9">Cell division protein that is involved in the assembly of the Z ring. May serve as a membrane anchor for the Z ring.</text>
</comment>
<dbReference type="PANTHER" id="PTHR32432:SF4">
    <property type="entry name" value="CELL DIVISION PROTEIN FTSA"/>
    <property type="match status" value="1"/>
</dbReference>
<evidence type="ECO:0000259" key="10">
    <source>
        <dbReference type="PROSITE" id="PS51779"/>
    </source>
</evidence>
<evidence type="ECO:0000256" key="3">
    <source>
        <dbReference type="ARBA" id="ARBA00022618"/>
    </source>
</evidence>
<evidence type="ECO:0000256" key="9">
    <source>
        <dbReference type="HAMAP-Rule" id="MF_02033"/>
    </source>
</evidence>
<dbReference type="SUPFAM" id="SSF53067">
    <property type="entry name" value="Actin-like ATPase domain"/>
    <property type="match status" value="2"/>
</dbReference>
<feature type="transmembrane region" description="Helical" evidence="8">
    <location>
        <begin position="40"/>
        <end position="59"/>
    </location>
</feature>
<dbReference type="Pfam" id="PF03799">
    <property type="entry name" value="FtsQ_DivIB_C"/>
    <property type="match status" value="1"/>
</dbReference>
<keyword evidence="6 8" id="KW-0472">Membrane</keyword>
<comment type="function">
    <text evidence="8">Essential cell division protein.</text>
</comment>
<comment type="similarity">
    <text evidence="9">Belongs to the FtsA/MreB family.</text>
</comment>
<dbReference type="Proteomes" id="UP000016566">
    <property type="component" value="Unassembled WGS sequence"/>
</dbReference>
<evidence type="ECO:0000256" key="2">
    <source>
        <dbReference type="ARBA" id="ARBA00022475"/>
    </source>
</evidence>